<dbReference type="InterPro" id="IPR047201">
    <property type="entry name" value="ERI-1_3'hExo-like"/>
</dbReference>
<dbReference type="GO" id="GO:0006259">
    <property type="term" value="P:DNA metabolic process"/>
    <property type="evidence" value="ECO:0007669"/>
    <property type="project" value="UniProtKB-ARBA"/>
</dbReference>
<keyword evidence="2" id="KW-0378">Hydrolase</keyword>
<dbReference type="PANTHER" id="PTHR23044">
    <property type="entry name" value="3'-5' EXONUCLEASE ERI1-RELATED"/>
    <property type="match status" value="1"/>
</dbReference>
<feature type="domain" description="Exonuclease" evidence="4">
    <location>
        <begin position="2"/>
        <end position="180"/>
    </location>
</feature>
<dbReference type="STRING" id="1524460.IX84_23320"/>
<dbReference type="GO" id="GO:0000175">
    <property type="term" value="F:3'-5'-RNA exonuclease activity"/>
    <property type="evidence" value="ECO:0007669"/>
    <property type="project" value="InterPro"/>
</dbReference>
<dbReference type="OrthoDB" id="159416at2"/>
<evidence type="ECO:0000259" key="4">
    <source>
        <dbReference type="SMART" id="SM00479"/>
    </source>
</evidence>
<dbReference type="RefSeq" id="WP_044226084.1">
    <property type="nucleotide sequence ID" value="NZ_JBKAGJ010000002.1"/>
</dbReference>
<dbReference type="Proteomes" id="UP000029736">
    <property type="component" value="Unassembled WGS sequence"/>
</dbReference>
<reference evidence="5 6" key="1">
    <citation type="journal article" date="2014" name="Int. J. Syst. Evol. Microbiol.">
        <title>Phaeodactylibacter xiamenensis gen. nov., sp. nov., a member of the family Saprospiraceae isolated from the marine alga Phaeodactylum tricornutum.</title>
        <authorList>
            <person name="Chen Z.Jr."/>
            <person name="Lei X."/>
            <person name="Lai Q."/>
            <person name="Li Y."/>
            <person name="Zhang B."/>
            <person name="Zhang J."/>
            <person name="Zhang H."/>
            <person name="Yang L."/>
            <person name="Zheng W."/>
            <person name="Tian Y."/>
            <person name="Yu Z."/>
            <person name="Xu H.Jr."/>
            <person name="Zheng T."/>
        </authorList>
    </citation>
    <scope>NUCLEOTIDE SEQUENCE [LARGE SCALE GENOMIC DNA]</scope>
    <source>
        <strain evidence="5 6">KD52</strain>
    </source>
</reference>
<name>A0A098S4E7_9BACT</name>
<dbReference type="SMART" id="SM00479">
    <property type="entry name" value="EXOIII"/>
    <property type="match status" value="1"/>
</dbReference>
<dbReference type="SUPFAM" id="SSF53098">
    <property type="entry name" value="Ribonuclease H-like"/>
    <property type="match status" value="1"/>
</dbReference>
<dbReference type="GO" id="GO:0003676">
    <property type="term" value="F:nucleic acid binding"/>
    <property type="evidence" value="ECO:0007669"/>
    <property type="project" value="InterPro"/>
</dbReference>
<dbReference type="EMBL" id="JPOS01000082">
    <property type="protein sequence ID" value="KGE86072.1"/>
    <property type="molecule type" value="Genomic_DNA"/>
</dbReference>
<protein>
    <submittedName>
        <fullName evidence="5">3'-5' exonuclease</fullName>
    </submittedName>
</protein>
<dbReference type="Gene3D" id="3.30.420.10">
    <property type="entry name" value="Ribonuclease H-like superfamily/Ribonuclease H"/>
    <property type="match status" value="1"/>
</dbReference>
<sequence>MNFIVYDLEATCWEGRPPNKTQEIIEIGAISINGYGEVTGSFNKFIRPVLNPNLSLFCRDLTSIEQEYVDRSNEFPEVIEHFQDWAEIFDEDYLLCSWGAFDRKMLIQDCELHGMEWEWAEHHLNVKKEYARMRGLRRPRGLRAAVEKEGFEFTGTHHRAIDDAENLAKLFIKYLDEWQY</sequence>
<evidence type="ECO:0000256" key="1">
    <source>
        <dbReference type="ARBA" id="ARBA00022722"/>
    </source>
</evidence>
<dbReference type="Pfam" id="PF00929">
    <property type="entry name" value="RNase_T"/>
    <property type="match status" value="1"/>
</dbReference>
<dbReference type="AlphaFoldDB" id="A0A098S4E7"/>
<organism evidence="5 6">
    <name type="scientific">Phaeodactylibacter xiamenensis</name>
    <dbReference type="NCBI Taxonomy" id="1524460"/>
    <lineage>
        <taxon>Bacteria</taxon>
        <taxon>Pseudomonadati</taxon>
        <taxon>Bacteroidota</taxon>
        <taxon>Saprospiria</taxon>
        <taxon>Saprospirales</taxon>
        <taxon>Haliscomenobacteraceae</taxon>
        <taxon>Phaeodactylibacter</taxon>
    </lineage>
</organism>
<dbReference type="InterPro" id="IPR012337">
    <property type="entry name" value="RNaseH-like_sf"/>
</dbReference>
<dbReference type="CDD" id="cd06133">
    <property type="entry name" value="ERI-1_3'hExo_like"/>
    <property type="match status" value="1"/>
</dbReference>
<keyword evidence="6" id="KW-1185">Reference proteome</keyword>
<evidence type="ECO:0000256" key="3">
    <source>
        <dbReference type="ARBA" id="ARBA00022839"/>
    </source>
</evidence>
<gene>
    <name evidence="5" type="ORF">IX84_23320</name>
</gene>
<evidence type="ECO:0000313" key="5">
    <source>
        <dbReference type="EMBL" id="KGE86072.1"/>
    </source>
</evidence>
<proteinExistence type="predicted"/>
<dbReference type="InterPro" id="IPR051274">
    <property type="entry name" value="3-5_Exoribonuclease"/>
</dbReference>
<evidence type="ECO:0000313" key="6">
    <source>
        <dbReference type="Proteomes" id="UP000029736"/>
    </source>
</evidence>
<comment type="caution">
    <text evidence="5">The sequence shown here is derived from an EMBL/GenBank/DDBJ whole genome shotgun (WGS) entry which is preliminary data.</text>
</comment>
<evidence type="ECO:0000256" key="2">
    <source>
        <dbReference type="ARBA" id="ARBA00022801"/>
    </source>
</evidence>
<dbReference type="PANTHER" id="PTHR23044:SF61">
    <property type="entry name" value="3'-5' EXORIBONUCLEASE 1-RELATED"/>
    <property type="match status" value="1"/>
</dbReference>
<keyword evidence="3 5" id="KW-0269">Exonuclease</keyword>
<keyword evidence="1" id="KW-0540">Nuclease</keyword>
<dbReference type="InterPro" id="IPR036397">
    <property type="entry name" value="RNaseH_sf"/>
</dbReference>
<dbReference type="InterPro" id="IPR013520">
    <property type="entry name" value="Ribonucl_H"/>
</dbReference>
<accession>A0A098S4E7</accession>